<protein>
    <recommendedName>
        <fullName evidence="3">Lipoprotein</fullName>
    </recommendedName>
</protein>
<accession>A0A4P6X062</accession>
<name>A0A4P6X062_HYDPS</name>
<dbReference type="RefSeq" id="WP_133157361.1">
    <property type="nucleotide sequence ID" value="NZ_CP037867.1"/>
</dbReference>
<evidence type="ECO:0008006" key="3">
    <source>
        <dbReference type="Google" id="ProtNLM"/>
    </source>
</evidence>
<dbReference type="Proteomes" id="UP000293912">
    <property type="component" value="Chromosome"/>
</dbReference>
<dbReference type="KEGG" id="hpse:HPF_17515"/>
<gene>
    <name evidence="1" type="ORF">HPF_17515</name>
</gene>
<sequence>MSRHLLLCAPLALLAACSGRDLGNEWFPLRVGDEQTMSVSYQMDEPREPEEWVMRVDEPVVFQDQPVAVRHHSAGVSYYLRADDQGVRRIATRTDIDSEPTADAEPVWVLRAPYQVGTEWTTVTVPYLLQRRNEHPRDLKHTHKAQMTWRIEAVDDMVTLADGSAHQPCLRVVGQARLNLYTDPVNGFTDVPLISREWYCKGQGLVKLEREEQVPAGFMTGGTLRAEQLR</sequence>
<evidence type="ECO:0000313" key="2">
    <source>
        <dbReference type="Proteomes" id="UP000293912"/>
    </source>
</evidence>
<organism evidence="1 2">
    <name type="scientific">Hydrogenophaga pseudoflava</name>
    <name type="common">Pseudomonas carboxydoflava</name>
    <dbReference type="NCBI Taxonomy" id="47421"/>
    <lineage>
        <taxon>Bacteria</taxon>
        <taxon>Pseudomonadati</taxon>
        <taxon>Pseudomonadota</taxon>
        <taxon>Betaproteobacteria</taxon>
        <taxon>Burkholderiales</taxon>
        <taxon>Comamonadaceae</taxon>
        <taxon>Hydrogenophaga</taxon>
    </lineage>
</organism>
<reference evidence="1 2" key="1">
    <citation type="submission" date="2019-03" db="EMBL/GenBank/DDBJ databases">
        <authorList>
            <person name="Sebastian G."/>
            <person name="Baumann P."/>
            <person name="Ruckert C."/>
            <person name="Kalinowski J."/>
            <person name="Nebel B."/>
            <person name="Takors R."/>
            <person name="Blombach B."/>
        </authorList>
    </citation>
    <scope>NUCLEOTIDE SEQUENCE [LARGE SCALE GENOMIC DNA]</scope>
    <source>
        <strain evidence="1 2">DSM 1084</strain>
    </source>
</reference>
<dbReference type="PROSITE" id="PS51257">
    <property type="entry name" value="PROKAR_LIPOPROTEIN"/>
    <property type="match status" value="1"/>
</dbReference>
<dbReference type="AlphaFoldDB" id="A0A4P6X062"/>
<dbReference type="EMBL" id="CP037867">
    <property type="protein sequence ID" value="QBM29497.1"/>
    <property type="molecule type" value="Genomic_DNA"/>
</dbReference>
<keyword evidence="2" id="KW-1185">Reference proteome</keyword>
<proteinExistence type="predicted"/>
<evidence type="ECO:0000313" key="1">
    <source>
        <dbReference type="EMBL" id="QBM29497.1"/>
    </source>
</evidence>